<dbReference type="PANTHER" id="PTHR31232:SF155">
    <property type="entry name" value="PLANT SELF-INCOMPATIBILITY PROTEIN S1 FAMILY"/>
    <property type="match status" value="1"/>
</dbReference>
<dbReference type="AlphaFoldDB" id="A0AAW1NB72"/>
<protein>
    <recommendedName>
        <fullName evidence="6">S-protein homolog</fullName>
    </recommendedName>
</protein>
<evidence type="ECO:0000256" key="5">
    <source>
        <dbReference type="ARBA" id="ARBA00022729"/>
    </source>
</evidence>
<comment type="similarity">
    <text evidence="2 6">Belongs to the plant self-incompatibility (S1) protein family.</text>
</comment>
<keyword evidence="4 6" id="KW-0964">Secreted</keyword>
<keyword evidence="8" id="KW-1185">Reference proteome</keyword>
<keyword evidence="5" id="KW-0732">Signal</keyword>
<dbReference type="GO" id="GO:0060320">
    <property type="term" value="P:rejection of self pollen"/>
    <property type="evidence" value="ECO:0007669"/>
    <property type="project" value="UniProtKB-KW"/>
</dbReference>
<name>A0AAW1NB72_SAPOF</name>
<organism evidence="7 8">
    <name type="scientific">Saponaria officinalis</name>
    <name type="common">Common soapwort</name>
    <name type="synonym">Lychnis saponaria</name>
    <dbReference type="NCBI Taxonomy" id="3572"/>
    <lineage>
        <taxon>Eukaryota</taxon>
        <taxon>Viridiplantae</taxon>
        <taxon>Streptophyta</taxon>
        <taxon>Embryophyta</taxon>
        <taxon>Tracheophyta</taxon>
        <taxon>Spermatophyta</taxon>
        <taxon>Magnoliopsida</taxon>
        <taxon>eudicotyledons</taxon>
        <taxon>Gunneridae</taxon>
        <taxon>Pentapetalae</taxon>
        <taxon>Caryophyllales</taxon>
        <taxon>Caryophyllaceae</taxon>
        <taxon>Caryophylleae</taxon>
        <taxon>Saponaria</taxon>
    </lineage>
</organism>
<evidence type="ECO:0000256" key="2">
    <source>
        <dbReference type="ARBA" id="ARBA00005581"/>
    </source>
</evidence>
<evidence type="ECO:0000256" key="3">
    <source>
        <dbReference type="ARBA" id="ARBA00022471"/>
    </source>
</evidence>
<dbReference type="PANTHER" id="PTHR31232">
    <property type="match status" value="1"/>
</dbReference>
<evidence type="ECO:0000256" key="1">
    <source>
        <dbReference type="ARBA" id="ARBA00004613"/>
    </source>
</evidence>
<dbReference type="EMBL" id="JBDFQZ010000001">
    <property type="protein sequence ID" value="KAK9755543.1"/>
    <property type="molecule type" value="Genomic_DNA"/>
</dbReference>
<evidence type="ECO:0000313" key="8">
    <source>
        <dbReference type="Proteomes" id="UP001443914"/>
    </source>
</evidence>
<comment type="caution">
    <text evidence="7">The sequence shown here is derived from an EMBL/GenBank/DDBJ whole genome shotgun (WGS) entry which is preliminary data.</text>
</comment>
<evidence type="ECO:0000256" key="4">
    <source>
        <dbReference type="ARBA" id="ARBA00022525"/>
    </source>
</evidence>
<dbReference type="Proteomes" id="UP001443914">
    <property type="component" value="Unassembled WGS sequence"/>
</dbReference>
<keyword evidence="3 6" id="KW-0713">Self-incompatibility</keyword>
<proteinExistence type="inferred from homology"/>
<gene>
    <name evidence="7" type="ORF">RND81_01G033100</name>
</gene>
<comment type="subcellular location">
    <subcellularLocation>
        <location evidence="1 6">Secreted</location>
    </subcellularLocation>
</comment>
<evidence type="ECO:0000256" key="6">
    <source>
        <dbReference type="RuleBase" id="RU367044"/>
    </source>
</evidence>
<accession>A0AAW1NB72</accession>
<evidence type="ECO:0000313" key="7">
    <source>
        <dbReference type="EMBL" id="KAK9755543.1"/>
    </source>
</evidence>
<dbReference type="GO" id="GO:0005576">
    <property type="term" value="C:extracellular region"/>
    <property type="evidence" value="ECO:0007669"/>
    <property type="project" value="UniProtKB-SubCell"/>
</dbReference>
<dbReference type="InterPro" id="IPR010264">
    <property type="entry name" value="Self-incomp_S1"/>
</dbReference>
<dbReference type="Pfam" id="PF05938">
    <property type="entry name" value="Self-incomp_S1"/>
    <property type="match status" value="1"/>
</dbReference>
<sequence>MLTTIAPFPLTPSINYLVHILNDMDDNSKPLIVRCQSGDDDLGYKLLKKGESFSWKFKLHFFADTLFFCRIRWGNEKNRIFDAFEEEIDNRICEVHARDGDYFWKANSKGIYFSCDGENFRKRCEWDQNIECTDW</sequence>
<reference evidence="7" key="1">
    <citation type="submission" date="2024-03" db="EMBL/GenBank/DDBJ databases">
        <title>WGS assembly of Saponaria officinalis var. Norfolk2.</title>
        <authorList>
            <person name="Jenkins J."/>
            <person name="Shu S."/>
            <person name="Grimwood J."/>
            <person name="Barry K."/>
            <person name="Goodstein D."/>
            <person name="Schmutz J."/>
            <person name="Leebens-Mack J."/>
            <person name="Osbourn A."/>
        </authorList>
    </citation>
    <scope>NUCLEOTIDE SEQUENCE [LARGE SCALE GENOMIC DNA]</scope>
    <source>
        <strain evidence="7">JIC</strain>
    </source>
</reference>